<accession>A0A1T4X9N3</accession>
<keyword evidence="2" id="KW-0812">Transmembrane</keyword>
<gene>
    <name evidence="3" type="ORF">SAMN02745166_01167</name>
</gene>
<evidence type="ECO:0008006" key="5">
    <source>
        <dbReference type="Google" id="ProtNLM"/>
    </source>
</evidence>
<reference evidence="4" key="1">
    <citation type="submission" date="2017-02" db="EMBL/GenBank/DDBJ databases">
        <authorList>
            <person name="Varghese N."/>
            <person name="Submissions S."/>
        </authorList>
    </citation>
    <scope>NUCLEOTIDE SEQUENCE [LARGE SCALE GENOMIC DNA]</scope>
    <source>
        <strain evidence="4">ATCC 700200</strain>
    </source>
</reference>
<protein>
    <recommendedName>
        <fullName evidence="5">Small-conductance mechanosensitive channel</fullName>
    </recommendedName>
</protein>
<dbReference type="STRING" id="48467.SAMN02745166_01167"/>
<feature type="transmembrane region" description="Helical" evidence="2">
    <location>
        <begin position="303"/>
        <end position="324"/>
    </location>
</feature>
<keyword evidence="4" id="KW-1185">Reference proteome</keyword>
<proteinExistence type="predicted"/>
<keyword evidence="2" id="KW-1133">Transmembrane helix</keyword>
<sequence length="590" mass="66595">MFQYLGREAGVKLCFNGFMLTRFFPTRLSCLYPWIIGGVFCISGISRLAGQLEADQKVTAPEVASQGSSRAALDALETSIRQVEADLKTERTKLITTLAPDEKEQTEARVKLLAEKRENLLKDLEFVVTGIDPVSFNGATSEAVDLQSETRDLLLPIVQELKQLTAAPREVEGLRREVTTLRERSMVTRQAVKRIEEQIQEDRDELLSPLLRELLTTWQKRQNETETELAVTEYKLAEVEGKRSGVFGTLKDIVSSFFKQRGLNLMLALLTSGFIFVAMHLLWRRLEKLPALSRKNRTFSMRLVMVSFHAATFLLSMFAILIVFYLAGDWVLLGVAILFLIGVAWTGKQTLPAMYEQVKLLLNLGSVREGERVIYNGLPWEVRSVGVFSSLYNPTLEGGHIRLPIRDLLPLVSRPHENEVWFPCEVDDWVSLRDGTHGKVVTQSPDWVQLVLLGGSRRTYPTPDFLELCPENLTKNFRVKSIFGIDYKHQTISTTEVPAKLKARLEQELRHLVGADHLKNVSVDFSEAASSSLNYTILADFNGSVAQKYAFLARAIQRICVDACNENHWTIPFSQITVHQGDPTHPVYGI</sequence>
<organism evidence="3 4">
    <name type="scientific">Prosthecobacter debontii</name>
    <dbReference type="NCBI Taxonomy" id="48467"/>
    <lineage>
        <taxon>Bacteria</taxon>
        <taxon>Pseudomonadati</taxon>
        <taxon>Verrucomicrobiota</taxon>
        <taxon>Verrucomicrobiia</taxon>
        <taxon>Verrucomicrobiales</taxon>
        <taxon>Verrucomicrobiaceae</taxon>
        <taxon>Prosthecobacter</taxon>
    </lineage>
</organism>
<evidence type="ECO:0000313" key="3">
    <source>
        <dbReference type="EMBL" id="SKA85601.1"/>
    </source>
</evidence>
<evidence type="ECO:0000256" key="2">
    <source>
        <dbReference type="SAM" id="Phobius"/>
    </source>
</evidence>
<dbReference type="EMBL" id="FUYE01000003">
    <property type="protein sequence ID" value="SKA85601.1"/>
    <property type="molecule type" value="Genomic_DNA"/>
</dbReference>
<keyword evidence="1" id="KW-0175">Coiled coil</keyword>
<name>A0A1T4X9N3_9BACT</name>
<keyword evidence="2" id="KW-0472">Membrane</keyword>
<dbReference type="AlphaFoldDB" id="A0A1T4X9N3"/>
<evidence type="ECO:0000256" key="1">
    <source>
        <dbReference type="SAM" id="Coils"/>
    </source>
</evidence>
<feature type="transmembrane region" description="Helical" evidence="2">
    <location>
        <begin position="330"/>
        <end position="347"/>
    </location>
</feature>
<feature type="transmembrane region" description="Helical" evidence="2">
    <location>
        <begin position="263"/>
        <end position="283"/>
    </location>
</feature>
<feature type="coiled-coil region" evidence="1">
    <location>
        <begin position="73"/>
        <end position="123"/>
    </location>
</feature>
<evidence type="ECO:0000313" key="4">
    <source>
        <dbReference type="Proteomes" id="UP000190774"/>
    </source>
</evidence>
<dbReference type="Proteomes" id="UP000190774">
    <property type="component" value="Unassembled WGS sequence"/>
</dbReference>